<evidence type="ECO:0000256" key="6">
    <source>
        <dbReference type="RuleBase" id="RU003949"/>
    </source>
</evidence>
<evidence type="ECO:0000313" key="7">
    <source>
        <dbReference type="EMBL" id="ODQ82210.1"/>
    </source>
</evidence>
<evidence type="ECO:0000313" key="8">
    <source>
        <dbReference type="Proteomes" id="UP000094336"/>
    </source>
</evidence>
<dbReference type="NCBIfam" id="TIGR01067">
    <property type="entry name" value="rplN_bact"/>
    <property type="match status" value="1"/>
</dbReference>
<dbReference type="InterPro" id="IPR005745">
    <property type="entry name" value="Ribosomal_uL14_bac-type"/>
</dbReference>
<dbReference type="FunFam" id="2.40.150.20:FF:000005">
    <property type="entry name" value="50S ribosomal protein L14"/>
    <property type="match status" value="1"/>
</dbReference>
<dbReference type="SUPFAM" id="SSF50193">
    <property type="entry name" value="Ribosomal protein L14"/>
    <property type="match status" value="1"/>
</dbReference>
<evidence type="ECO:0000256" key="3">
    <source>
        <dbReference type="ARBA" id="ARBA00023274"/>
    </source>
</evidence>
<dbReference type="GO" id="GO:0070180">
    <property type="term" value="F:large ribosomal subunit rRNA binding"/>
    <property type="evidence" value="ECO:0007669"/>
    <property type="project" value="TreeGrafter"/>
</dbReference>
<dbReference type="Pfam" id="PF00238">
    <property type="entry name" value="Ribosomal_L14"/>
    <property type="match status" value="1"/>
</dbReference>
<keyword evidence="2 6" id="KW-0689">Ribosomal protein</keyword>
<evidence type="ECO:0000256" key="1">
    <source>
        <dbReference type="ARBA" id="ARBA00010745"/>
    </source>
</evidence>
<evidence type="ECO:0000256" key="2">
    <source>
        <dbReference type="ARBA" id="ARBA00022980"/>
    </source>
</evidence>
<organism evidence="7 8">
    <name type="scientific">Babjeviella inositovora NRRL Y-12698</name>
    <dbReference type="NCBI Taxonomy" id="984486"/>
    <lineage>
        <taxon>Eukaryota</taxon>
        <taxon>Fungi</taxon>
        <taxon>Dikarya</taxon>
        <taxon>Ascomycota</taxon>
        <taxon>Saccharomycotina</taxon>
        <taxon>Pichiomycetes</taxon>
        <taxon>Serinales incertae sedis</taxon>
        <taxon>Babjeviella</taxon>
    </lineage>
</organism>
<dbReference type="GO" id="GO:0003735">
    <property type="term" value="F:structural constituent of ribosome"/>
    <property type="evidence" value="ECO:0007669"/>
    <property type="project" value="InterPro"/>
</dbReference>
<dbReference type="PANTHER" id="PTHR11761">
    <property type="entry name" value="50S/60S RIBOSOMAL PROTEIN L14/L23"/>
    <property type="match status" value="1"/>
</dbReference>
<dbReference type="InterPro" id="IPR036853">
    <property type="entry name" value="Ribosomal_uL14_sf"/>
</dbReference>
<dbReference type="GeneID" id="30149386"/>
<keyword evidence="3 6" id="KW-0687">Ribonucleoprotein</keyword>
<dbReference type="RefSeq" id="XP_018987538.1">
    <property type="nucleotide sequence ID" value="XM_019131533.1"/>
</dbReference>
<comment type="function">
    <text evidence="4">Component of the mitochondrial ribosome (mitoribosome), a dedicated translation machinery responsible for the synthesis of mitochondrial genome-encoded proteins, including at least some of the essential transmembrane subunits of the mitochondrial respiratory chain. The mitoribosomes are attached to the mitochondrial inner membrane and translation products are cotranslationally integrated into the membrane.</text>
</comment>
<dbReference type="CDD" id="cd00337">
    <property type="entry name" value="Ribosomal_uL14"/>
    <property type="match status" value="1"/>
</dbReference>
<dbReference type="HAMAP" id="MF_01367">
    <property type="entry name" value="Ribosomal_uL14"/>
    <property type="match status" value="1"/>
</dbReference>
<dbReference type="EMBL" id="KV454426">
    <property type="protein sequence ID" value="ODQ82210.1"/>
    <property type="molecule type" value="Genomic_DNA"/>
</dbReference>
<dbReference type="PANTHER" id="PTHR11761:SF3">
    <property type="entry name" value="LARGE RIBOSOMAL SUBUNIT PROTEIN UL14M"/>
    <property type="match status" value="1"/>
</dbReference>
<accession>A0A1E3QX33</accession>
<sequence length="133" mass="14562">MLYLKSLLKVIDNSGAQVVECIKVLRKTPMNYATLGDRIVVVVKEAKPISTSITGASNSNRVKRGDVVHAVVCRTKQIRNRADGSTIRFDDNACVLVNKNSGEPIGTRITSVVAKELKDKHHNKIISLAPRVV</sequence>
<protein>
    <recommendedName>
        <fullName evidence="5">Large ribosomal subunit protein uL14m</fullName>
    </recommendedName>
</protein>
<dbReference type="SMART" id="SM01374">
    <property type="entry name" value="Ribosomal_L14"/>
    <property type="match status" value="1"/>
</dbReference>
<dbReference type="OrthoDB" id="274765at2759"/>
<dbReference type="InterPro" id="IPR000218">
    <property type="entry name" value="Ribosomal_uL14"/>
</dbReference>
<gene>
    <name evidence="7" type="ORF">BABINDRAFT_31273</name>
</gene>
<evidence type="ECO:0000256" key="4">
    <source>
        <dbReference type="ARBA" id="ARBA00037226"/>
    </source>
</evidence>
<comment type="similarity">
    <text evidence="1 6">Belongs to the universal ribosomal protein uL14 family.</text>
</comment>
<evidence type="ECO:0000256" key="5">
    <source>
        <dbReference type="ARBA" id="ARBA00040118"/>
    </source>
</evidence>
<reference evidence="8" key="1">
    <citation type="submission" date="2016-05" db="EMBL/GenBank/DDBJ databases">
        <title>Comparative genomics of biotechnologically important yeasts.</title>
        <authorList>
            <consortium name="DOE Joint Genome Institute"/>
            <person name="Riley R."/>
            <person name="Haridas S."/>
            <person name="Wolfe K.H."/>
            <person name="Lopes M.R."/>
            <person name="Hittinger C.T."/>
            <person name="Goker M."/>
            <person name="Salamov A."/>
            <person name="Wisecaver J."/>
            <person name="Long T.M."/>
            <person name="Aerts A.L."/>
            <person name="Barry K."/>
            <person name="Choi C."/>
            <person name="Clum A."/>
            <person name="Coughlan A.Y."/>
            <person name="Deshpande S."/>
            <person name="Douglass A.P."/>
            <person name="Hanson S.J."/>
            <person name="Klenk H.-P."/>
            <person name="Labutti K."/>
            <person name="Lapidus A."/>
            <person name="Lindquist E."/>
            <person name="Lipzen A."/>
            <person name="Meier-Kolthoff J.P."/>
            <person name="Ohm R.A."/>
            <person name="Otillar R.P."/>
            <person name="Pangilinan J."/>
            <person name="Peng Y."/>
            <person name="Rokas A."/>
            <person name="Rosa C.A."/>
            <person name="Scheuner C."/>
            <person name="Sibirny A.A."/>
            <person name="Slot J.C."/>
            <person name="Stielow J.B."/>
            <person name="Sun H."/>
            <person name="Kurtzman C.P."/>
            <person name="Blackwell M."/>
            <person name="Grigoriev I.V."/>
            <person name="Jeffries T.W."/>
        </authorList>
    </citation>
    <scope>NUCLEOTIDE SEQUENCE [LARGE SCALE GENOMIC DNA]</scope>
    <source>
        <strain evidence="8">NRRL Y-12698</strain>
    </source>
</reference>
<keyword evidence="8" id="KW-1185">Reference proteome</keyword>
<dbReference type="GO" id="GO:0005762">
    <property type="term" value="C:mitochondrial large ribosomal subunit"/>
    <property type="evidence" value="ECO:0007669"/>
    <property type="project" value="TreeGrafter"/>
</dbReference>
<name>A0A1E3QX33_9ASCO</name>
<proteinExistence type="inferred from homology"/>
<dbReference type="Gene3D" id="2.40.150.20">
    <property type="entry name" value="Ribosomal protein L14"/>
    <property type="match status" value="1"/>
</dbReference>
<dbReference type="GO" id="GO:0006412">
    <property type="term" value="P:translation"/>
    <property type="evidence" value="ECO:0007669"/>
    <property type="project" value="InterPro"/>
</dbReference>
<dbReference type="STRING" id="984486.A0A1E3QX33"/>
<dbReference type="AlphaFoldDB" id="A0A1E3QX33"/>
<dbReference type="Proteomes" id="UP000094336">
    <property type="component" value="Unassembled WGS sequence"/>
</dbReference>